<accession>A0A291F215</accession>
<comment type="subcellular location">
    <subcellularLocation>
        <location evidence="1">Plastid membrane</location>
        <topology evidence="1">Multi-pass membrane protein</topology>
    </subcellularLocation>
</comment>
<dbReference type="PANTHER" id="PTHR33163:SF40">
    <property type="entry name" value="PROTEIN TIC 214"/>
    <property type="match status" value="1"/>
</dbReference>
<keyword evidence="7 10" id="KW-1133">Transmembrane helix</keyword>
<reference evidence="11" key="2">
    <citation type="submission" date="2017-08" db="EMBL/GenBank/DDBJ databases">
        <authorList>
            <person name="Knox E.B."/>
        </authorList>
    </citation>
    <scope>NUCLEOTIDE SEQUENCE</scope>
</reference>
<feature type="transmembrane region" description="Helical" evidence="10">
    <location>
        <begin position="248"/>
        <end position="269"/>
    </location>
</feature>
<name>A0A291F215_9ASTR</name>
<dbReference type="GO" id="GO:0042170">
    <property type="term" value="C:plastid membrane"/>
    <property type="evidence" value="ECO:0007669"/>
    <property type="project" value="UniProtKB-SubCell"/>
</dbReference>
<feature type="region of interest" description="Disordered" evidence="9">
    <location>
        <begin position="621"/>
        <end position="640"/>
    </location>
</feature>
<evidence type="ECO:0000313" key="11">
    <source>
        <dbReference type="EMBL" id="ATG26159.1"/>
    </source>
</evidence>
<dbReference type="EMBL" id="MF770619">
    <property type="protein sequence ID" value="ATG26159.1"/>
    <property type="molecule type" value="Genomic_DNA"/>
</dbReference>
<organism evidence="11">
    <name type="scientific">Carpodetus serratus</name>
    <dbReference type="NCBI Taxonomy" id="54173"/>
    <lineage>
        <taxon>Eukaryota</taxon>
        <taxon>Viridiplantae</taxon>
        <taxon>Streptophyta</taxon>
        <taxon>Embryophyta</taxon>
        <taxon>Tracheophyta</taxon>
        <taxon>Spermatophyta</taxon>
        <taxon>Magnoliopsida</taxon>
        <taxon>eudicotyledons</taxon>
        <taxon>Gunneridae</taxon>
        <taxon>Pentapetalae</taxon>
        <taxon>asterids</taxon>
        <taxon>campanulids</taxon>
        <taxon>Asterales</taxon>
        <taxon>Rousseaceae</taxon>
        <taxon>Carpodetus</taxon>
    </lineage>
</organism>
<feature type="transmembrane region" description="Helical" evidence="10">
    <location>
        <begin position="192"/>
        <end position="220"/>
    </location>
</feature>
<keyword evidence="6" id="KW-0653">Protein transport</keyword>
<feature type="compositionally biased region" description="Basic and acidic residues" evidence="9">
    <location>
        <begin position="621"/>
        <end position="639"/>
    </location>
</feature>
<keyword evidence="6" id="KW-0813">Transport</keyword>
<feature type="transmembrane region" description="Helical" evidence="10">
    <location>
        <begin position="152"/>
        <end position="172"/>
    </location>
</feature>
<evidence type="ECO:0000256" key="1">
    <source>
        <dbReference type="ARBA" id="ARBA00004446"/>
    </source>
</evidence>
<evidence type="ECO:0000256" key="9">
    <source>
        <dbReference type="SAM" id="MobiDB-lite"/>
    </source>
</evidence>
<feature type="transmembrane region" description="Helical" evidence="10">
    <location>
        <begin position="94"/>
        <end position="112"/>
    </location>
</feature>
<evidence type="ECO:0000256" key="7">
    <source>
        <dbReference type="ARBA" id="ARBA00022989"/>
    </source>
</evidence>
<comment type="subunit">
    <text evidence="3">Part of the Tic complex.</text>
</comment>
<dbReference type="RefSeq" id="YP_009435981.1">
    <property type="nucleotide sequence ID" value="NC_036084.1"/>
</dbReference>
<proteinExistence type="inferred from homology"/>
<feature type="transmembrane region" description="Helical" evidence="10">
    <location>
        <begin position="62"/>
        <end position="82"/>
    </location>
</feature>
<feature type="region of interest" description="Disordered" evidence="9">
    <location>
        <begin position="1591"/>
        <end position="1616"/>
    </location>
</feature>
<evidence type="ECO:0000256" key="6">
    <source>
        <dbReference type="ARBA" id="ARBA00022927"/>
    </source>
</evidence>
<evidence type="ECO:0000256" key="5">
    <source>
        <dbReference type="ARBA" id="ARBA00022692"/>
    </source>
</evidence>
<protein>
    <recommendedName>
        <fullName evidence="4">Protein TIC 214</fullName>
    </recommendedName>
    <alternativeName>
        <fullName evidence="8">Translocon at the inner envelope membrane of chloroplasts 214</fullName>
    </alternativeName>
</protein>
<evidence type="ECO:0000256" key="2">
    <source>
        <dbReference type="ARBA" id="ARBA00009956"/>
    </source>
</evidence>
<evidence type="ECO:0000256" key="3">
    <source>
        <dbReference type="ARBA" id="ARBA00011510"/>
    </source>
</evidence>
<gene>
    <name evidence="11" type="primary">ycf1</name>
    <name evidence="11" type="ORF">Ca_ser1Pt1119</name>
</gene>
<feature type="transmembrane region" description="Helical" evidence="10">
    <location>
        <begin position="20"/>
        <end position="46"/>
    </location>
</feature>
<reference evidence="11" key="1">
    <citation type="journal article" date="2014" name="Proc. Natl. Acad. Sci. U.S.A.">
        <title>The dynamic history of plastid genomes in the Campanulaceae sensu lato is unique among angiosperms.</title>
        <authorList>
            <person name="Knox E.B."/>
        </authorList>
    </citation>
    <scope>NUCLEOTIDE SEQUENCE</scope>
</reference>
<dbReference type="GO" id="GO:0015031">
    <property type="term" value="P:protein transport"/>
    <property type="evidence" value="ECO:0007669"/>
    <property type="project" value="UniProtKB-KW"/>
</dbReference>
<dbReference type="GeneID" id="34728463"/>
<evidence type="ECO:0000256" key="4">
    <source>
        <dbReference type="ARBA" id="ARBA00016640"/>
    </source>
</evidence>
<keyword evidence="5 10" id="KW-0812">Transmembrane</keyword>
<sequence length="1881" mass="225066">MILKSFLLGNLNLVSLCMKIINSVVVVGLYYGFLTAFSAGPSYFFLLRDHLLEEGEEGTKKVAATTGFLMGQLVMFISIYYAPLHLALSRPHTITVLVLPYLLFPFFVKYFNYRYPIRNSIRTAGNFGYTVRINRYTTRIYGSTTRNSMRDFSIQWVFLNNLIFQLFNHFFLPSSVLARLVNIYIFRCNNKMLFVTSSFVGWLIGHILFMKWVGFVLVWIRKNYSIRSKKYIRSNKYIRIYKYLVSELRYSTTRIFTILFVFIFVNYLGRMPSPIVTRKLKETSVKTEEGDVEKKIVSETKGTKQEQEGSTEEDPSPSPLSSEKGDPDKIDETEEIRVNGKEKTKNEFDPTPLVTLLFDYKRWNRPSRYIENNQFNGALRKEASQYFFDIGRSDGKERIYFTYPPSLSTFREMIERRISLEKLSSDQLYNDWVYTNNHKHNNLLNEFKTGIKQELINRKKKKFKIQIEKRTRLCKDETKKDYLPKMYDPFLNGPYRGTINKLFSSSIRNETSIENCTETIEKNKIHGILLDDSNSREFEQKMEISEKKQGRIDSDNRVQFLFNAIITDGIKEIGSKKGPVWSYKLITELDEEDAYTEESVPEEHQIRVRKFKKIVITDDSKKEADTDPNSKENIKKSNDEEKDEEFLIHFFKQPDYRRGIIKGSMRPQRRKTTTGKLFQPRAHSPLFFHQLKIPIISTFVRMLKIFFRLLKPFFRNWIDKQTKLQILDSTEKQTNLGRLKSVFRNWMVKLEIFDSTKEQTKRRKKKEKYKKEKYKKEMYKKERTKEEMYKKESMDEETEKKTQIVYEADQEHMLIWEYFEFGPEMRSFLMYNQPSLRRQILIPSLILAKNLVRMLFFQRTEWPEDLEELNRETYLYCTYNGVPFPENKLPEDWLSEGIQIKVLFPFRLKPWRSDPEIDEEIGQEEGPTFCFLTAFGFETDRPFGHPQTNLSISFFKPILKEVPKIIIKLVRQLIIKFQEKNFLVLKEINKKLEEANLTRFFRLRKVDELNKTKKEKDSIISNQIIHESFSQIGSTNSTNYSPTEEKMKNMIDRTSTIRTKIEQITKERQKVTSGINNSPNKKNKNNKVESQKNIWQILKRRNVRLRGKFSFFIKIFIEQIYIKIILYSINSPIIGTELFFEFKKNIIESTKKILNKYIYKKKNKERINKKNKNTIHYISTIEKSISKNKSHSFCKLSSLSQAYVFYKLSQTQVTNLDKLRLRSVLQYRGTSFFLKTAIKDSFERQGIFHSELGHKKLGNFGLNRWKNWLKGHYPNYRTKQWKNWLRGHYQYQYNLSQIGWYKFRLISQKWRNGMNQRHTSQNKDLNKWDSYKKDQLLDSKNQNDSKVYLLANVEDVQDNFPKIYRYDLLAYQFLSYKSIQSETKNDSYIYGLPFPVNKNRDISYDSTTHKKKLFDRYYKDKFLNILKGFSVRNYLVKGDIIYTEKNPDRKYYYKIDNYQRIDKIHNESIFSLRIHSNAKINPLNNKKSFFDWMGMNEEILNRPISKLESWFFPEFVILYNTYKLKPWVIPNKLLLFNFNENISENKNTKGKQKDNFFRPSKEKQHLELKNQNQDEKEPASEENLGYVLSNHEKDIEEDGEQKDIEENNKKKEMEEDYAESVMKKKSKKKKKQKTQLDFFVERFFLCQLKPDQNMYNDLSWNLKMYNFMEKKRNPGKLVFALIRRQDLDLETVSAAGRLSSDLEVVIKEDLFAIEPIRLSVKNNGQFIMYQTIGISLVHKSQHRTLERYLEQKYFDKNNLDESIPRRQRITSSGEKNDRYFCFLVPESFLSPRRRRELRILQNLNLKNRNDEENKTKIPDEILKTSKCYERNELKLIQIKSFLWPNFRLEDLACMNRFWFNTTNGSRFSMLRIYMYPRFQIK</sequence>
<dbReference type="Pfam" id="PF05758">
    <property type="entry name" value="Ycf1"/>
    <property type="match status" value="3"/>
</dbReference>
<comment type="similarity">
    <text evidence="2">Belongs to the TIC214 family.</text>
</comment>
<evidence type="ECO:0000256" key="8">
    <source>
        <dbReference type="ARBA" id="ARBA00029978"/>
    </source>
</evidence>
<feature type="compositionally biased region" description="Basic and acidic residues" evidence="9">
    <location>
        <begin position="323"/>
        <end position="332"/>
    </location>
</feature>
<feature type="compositionally biased region" description="Basic and acidic residues" evidence="9">
    <location>
        <begin position="1601"/>
        <end position="1613"/>
    </location>
</feature>
<evidence type="ECO:0000256" key="10">
    <source>
        <dbReference type="SAM" id="Phobius"/>
    </source>
</evidence>
<feature type="region of interest" description="Disordered" evidence="9">
    <location>
        <begin position="1068"/>
        <end position="1088"/>
    </location>
</feature>
<dbReference type="InterPro" id="IPR008896">
    <property type="entry name" value="TIC214"/>
</dbReference>
<dbReference type="PANTHER" id="PTHR33163">
    <property type="entry name" value="PROTEIN TIC 214-RELATED"/>
    <property type="match status" value="1"/>
</dbReference>
<keyword evidence="10" id="KW-0472">Membrane</keyword>
<keyword evidence="11" id="KW-0934">Plastid</keyword>
<feature type="region of interest" description="Disordered" evidence="9">
    <location>
        <begin position="291"/>
        <end position="332"/>
    </location>
</feature>
<geneLocation type="plastid" evidence="11"/>
<feature type="compositionally biased region" description="Basic and acidic residues" evidence="9">
    <location>
        <begin position="291"/>
        <end position="307"/>
    </location>
</feature>